<keyword evidence="2" id="KW-1185">Reference proteome</keyword>
<proteinExistence type="predicted"/>
<dbReference type="Proteomes" id="UP001612928">
    <property type="component" value="Unassembled WGS sequence"/>
</dbReference>
<reference evidence="1 2" key="1">
    <citation type="submission" date="2024-10" db="EMBL/GenBank/DDBJ databases">
        <title>The Natural Products Discovery Center: Release of the First 8490 Sequenced Strains for Exploring Actinobacteria Biosynthetic Diversity.</title>
        <authorList>
            <person name="Kalkreuter E."/>
            <person name="Kautsar S.A."/>
            <person name="Yang D."/>
            <person name="Bader C.D."/>
            <person name="Teijaro C.N."/>
            <person name="Fluegel L."/>
            <person name="Davis C.M."/>
            <person name="Simpson J.R."/>
            <person name="Lauterbach L."/>
            <person name="Steele A.D."/>
            <person name="Gui C."/>
            <person name="Meng S."/>
            <person name="Li G."/>
            <person name="Viehrig K."/>
            <person name="Ye F."/>
            <person name="Su P."/>
            <person name="Kiefer A.F."/>
            <person name="Nichols A."/>
            <person name="Cepeda A.J."/>
            <person name="Yan W."/>
            <person name="Fan B."/>
            <person name="Jiang Y."/>
            <person name="Adhikari A."/>
            <person name="Zheng C.-J."/>
            <person name="Schuster L."/>
            <person name="Cowan T.M."/>
            <person name="Smanski M.J."/>
            <person name="Chevrette M.G."/>
            <person name="De Carvalho L.P.S."/>
            <person name="Shen B."/>
        </authorList>
    </citation>
    <scope>NUCLEOTIDE SEQUENCE [LARGE SCALE GENOMIC DNA]</scope>
    <source>
        <strain evidence="1 2">NPDC049503</strain>
    </source>
</reference>
<sequence length="184" mass="21192">MPLQEIPPPVGPYNPDDPFWREVWSVLARARIASGAGPRGLLTREEYERACAELELIPLSDEECFSPEIKDRLAGPPEHSFVETVSRRLAHDRGWGIMAQLRQERKELRWEFERRFPRGMSRQEYEQVCADLGLQPAPDESIRAMAATYLAREEIEDLPDINLFVANRRDMGIRSEKRSGDWGA</sequence>
<dbReference type="RefSeq" id="WP_397018227.1">
    <property type="nucleotide sequence ID" value="NZ_JBITMB010000001.1"/>
</dbReference>
<evidence type="ECO:0000313" key="2">
    <source>
        <dbReference type="Proteomes" id="UP001612928"/>
    </source>
</evidence>
<organism evidence="1 2">
    <name type="scientific">Nonomuraea indica</name>
    <dbReference type="NCBI Taxonomy" id="1581193"/>
    <lineage>
        <taxon>Bacteria</taxon>
        <taxon>Bacillati</taxon>
        <taxon>Actinomycetota</taxon>
        <taxon>Actinomycetes</taxon>
        <taxon>Streptosporangiales</taxon>
        <taxon>Streptosporangiaceae</taxon>
        <taxon>Nonomuraea</taxon>
    </lineage>
</organism>
<name>A0ABW7ZX10_9ACTN</name>
<protein>
    <recommendedName>
        <fullName evidence="3">DUF4240 domain-containing protein</fullName>
    </recommendedName>
</protein>
<evidence type="ECO:0000313" key="1">
    <source>
        <dbReference type="EMBL" id="MFI7438703.1"/>
    </source>
</evidence>
<dbReference type="EMBL" id="JBITMB010000001">
    <property type="protein sequence ID" value="MFI7438703.1"/>
    <property type="molecule type" value="Genomic_DNA"/>
</dbReference>
<accession>A0ABW7ZX10</accession>
<gene>
    <name evidence="1" type="ORF">ACIBP5_01910</name>
</gene>
<evidence type="ECO:0008006" key="3">
    <source>
        <dbReference type="Google" id="ProtNLM"/>
    </source>
</evidence>
<comment type="caution">
    <text evidence="1">The sequence shown here is derived from an EMBL/GenBank/DDBJ whole genome shotgun (WGS) entry which is preliminary data.</text>
</comment>